<keyword evidence="3" id="KW-0547">Nucleotide-binding</keyword>
<dbReference type="CDD" id="cd17920">
    <property type="entry name" value="DEXHc_RecQ"/>
    <property type="match status" value="1"/>
</dbReference>
<dbReference type="PANTHER" id="PTHR13710:SF153">
    <property type="entry name" value="RECQ-LIKE DNA HELICASE BLM"/>
    <property type="match status" value="1"/>
</dbReference>
<feature type="region of interest" description="Disordered" evidence="12">
    <location>
        <begin position="764"/>
        <end position="813"/>
    </location>
</feature>
<dbReference type="RefSeq" id="XP_064669352.1">
    <property type="nucleotide sequence ID" value="XM_064817792.1"/>
</dbReference>
<dbReference type="PROSITE" id="PS50967">
    <property type="entry name" value="HRDC"/>
    <property type="match status" value="1"/>
</dbReference>
<evidence type="ECO:0000313" key="17">
    <source>
        <dbReference type="Proteomes" id="UP001302812"/>
    </source>
</evidence>
<feature type="compositionally biased region" description="Basic and acidic residues" evidence="12">
    <location>
        <begin position="1416"/>
        <end position="1433"/>
    </location>
</feature>
<dbReference type="GO" id="GO:0000724">
    <property type="term" value="P:double-strand break repair via homologous recombination"/>
    <property type="evidence" value="ECO:0007669"/>
    <property type="project" value="TreeGrafter"/>
</dbReference>
<feature type="domain" description="Helicase ATP-binding" evidence="14">
    <location>
        <begin position="842"/>
        <end position="1023"/>
    </location>
</feature>
<feature type="compositionally biased region" description="Polar residues" evidence="12">
    <location>
        <begin position="1735"/>
        <end position="1751"/>
    </location>
</feature>
<dbReference type="GO" id="GO:0005694">
    <property type="term" value="C:chromosome"/>
    <property type="evidence" value="ECO:0007669"/>
    <property type="project" value="TreeGrafter"/>
</dbReference>
<dbReference type="SMART" id="SM00487">
    <property type="entry name" value="DEXDc"/>
    <property type="match status" value="1"/>
</dbReference>
<dbReference type="EMBL" id="MU853344">
    <property type="protein sequence ID" value="KAK4111782.1"/>
    <property type="molecule type" value="Genomic_DNA"/>
</dbReference>
<evidence type="ECO:0000259" key="13">
    <source>
        <dbReference type="PROSITE" id="PS50967"/>
    </source>
</evidence>
<feature type="region of interest" description="Disordered" evidence="12">
    <location>
        <begin position="105"/>
        <end position="126"/>
    </location>
</feature>
<dbReference type="SMART" id="SM00490">
    <property type="entry name" value="HELICc"/>
    <property type="match status" value="1"/>
</dbReference>
<feature type="compositionally biased region" description="Low complexity" evidence="12">
    <location>
        <begin position="1671"/>
        <end position="1690"/>
    </location>
</feature>
<dbReference type="FunFam" id="3.40.50.300:FF:000296">
    <property type="entry name" value="ATP-dependent DNA helicase RecQ"/>
    <property type="match status" value="1"/>
</dbReference>
<dbReference type="GeneID" id="89941917"/>
<keyword evidence="17" id="KW-1185">Reference proteome</keyword>
<dbReference type="InterPro" id="IPR027417">
    <property type="entry name" value="P-loop_NTPase"/>
</dbReference>
<reference evidence="16" key="2">
    <citation type="submission" date="2023-05" db="EMBL/GenBank/DDBJ databases">
        <authorList>
            <consortium name="Lawrence Berkeley National Laboratory"/>
            <person name="Steindorff A."/>
            <person name="Hensen N."/>
            <person name="Bonometti L."/>
            <person name="Westerberg I."/>
            <person name="Brannstrom I.O."/>
            <person name="Guillou S."/>
            <person name="Cros-Aarteil S."/>
            <person name="Calhoun S."/>
            <person name="Haridas S."/>
            <person name="Kuo A."/>
            <person name="Mondo S."/>
            <person name="Pangilinan J."/>
            <person name="Riley R."/>
            <person name="Labutti K."/>
            <person name="Andreopoulos B."/>
            <person name="Lipzen A."/>
            <person name="Chen C."/>
            <person name="Yanf M."/>
            <person name="Daum C."/>
            <person name="Ng V."/>
            <person name="Clum A."/>
            <person name="Ohm R."/>
            <person name="Martin F."/>
            <person name="Silar P."/>
            <person name="Natvig D."/>
            <person name="Lalanne C."/>
            <person name="Gautier V."/>
            <person name="Ament-Velasquez S.L."/>
            <person name="Kruys A."/>
            <person name="Hutchinson M.I."/>
            <person name="Powell A.J."/>
            <person name="Barry K."/>
            <person name="Miller A.N."/>
            <person name="Grigoriev I.V."/>
            <person name="Debuchy R."/>
            <person name="Gladieux P."/>
            <person name="Thoren M.H."/>
            <person name="Johannesson H."/>
        </authorList>
    </citation>
    <scope>NUCLEOTIDE SEQUENCE</scope>
    <source>
        <strain evidence="16">CBS 508.74</strain>
    </source>
</reference>
<keyword evidence="4" id="KW-0378">Hydrolase</keyword>
<dbReference type="InterPro" id="IPR011545">
    <property type="entry name" value="DEAD/DEAH_box_helicase_dom"/>
</dbReference>
<proteinExistence type="inferred from homology"/>
<evidence type="ECO:0000259" key="15">
    <source>
        <dbReference type="PROSITE" id="PS51194"/>
    </source>
</evidence>
<dbReference type="Proteomes" id="UP001302812">
    <property type="component" value="Unassembled WGS sequence"/>
</dbReference>
<dbReference type="GO" id="GO:0016787">
    <property type="term" value="F:hydrolase activity"/>
    <property type="evidence" value="ECO:0007669"/>
    <property type="project" value="UniProtKB-KW"/>
</dbReference>
<dbReference type="PANTHER" id="PTHR13710">
    <property type="entry name" value="DNA HELICASE RECQ FAMILY MEMBER"/>
    <property type="match status" value="1"/>
</dbReference>
<feature type="domain" description="HRDC" evidence="13">
    <location>
        <begin position="1485"/>
        <end position="1568"/>
    </location>
</feature>
<feature type="domain" description="Helicase C-terminal" evidence="15">
    <location>
        <begin position="1030"/>
        <end position="1193"/>
    </location>
</feature>
<dbReference type="SUPFAM" id="SSF52540">
    <property type="entry name" value="P-loop containing nucleoside triphosphate hydrolases"/>
    <property type="match status" value="1"/>
</dbReference>
<dbReference type="InterPro" id="IPR004589">
    <property type="entry name" value="DNA_helicase_ATP-dep_RecQ"/>
</dbReference>
<organism evidence="16 17">
    <name type="scientific">Canariomyces notabilis</name>
    <dbReference type="NCBI Taxonomy" id="2074819"/>
    <lineage>
        <taxon>Eukaryota</taxon>
        <taxon>Fungi</taxon>
        <taxon>Dikarya</taxon>
        <taxon>Ascomycota</taxon>
        <taxon>Pezizomycotina</taxon>
        <taxon>Sordariomycetes</taxon>
        <taxon>Sordariomycetidae</taxon>
        <taxon>Sordariales</taxon>
        <taxon>Chaetomiaceae</taxon>
        <taxon>Canariomyces</taxon>
    </lineage>
</organism>
<dbReference type="InterPro" id="IPR014001">
    <property type="entry name" value="Helicase_ATP-bd"/>
</dbReference>
<name>A0AAN6TCD5_9PEZI</name>
<dbReference type="SMART" id="SM00956">
    <property type="entry name" value="RQC"/>
    <property type="match status" value="1"/>
</dbReference>
<dbReference type="GO" id="GO:0003677">
    <property type="term" value="F:DNA binding"/>
    <property type="evidence" value="ECO:0007669"/>
    <property type="project" value="UniProtKB-KW"/>
</dbReference>
<feature type="compositionally biased region" description="Polar residues" evidence="12">
    <location>
        <begin position="57"/>
        <end position="69"/>
    </location>
</feature>
<dbReference type="InterPro" id="IPR018982">
    <property type="entry name" value="RQC_domain"/>
</dbReference>
<dbReference type="CDD" id="cd18794">
    <property type="entry name" value="SF2_C_RecQ"/>
    <property type="match status" value="1"/>
</dbReference>
<dbReference type="FunFam" id="3.40.50.300:FF:001975">
    <property type="entry name" value="ATP-dependent DNA helicase"/>
    <property type="match status" value="1"/>
</dbReference>
<feature type="compositionally biased region" description="Basic residues" evidence="12">
    <location>
        <begin position="1754"/>
        <end position="1764"/>
    </location>
</feature>
<dbReference type="GO" id="GO:0005737">
    <property type="term" value="C:cytoplasm"/>
    <property type="evidence" value="ECO:0007669"/>
    <property type="project" value="TreeGrafter"/>
</dbReference>
<evidence type="ECO:0000256" key="6">
    <source>
        <dbReference type="ARBA" id="ARBA00022840"/>
    </source>
</evidence>
<keyword evidence="9" id="KW-0539">Nucleus</keyword>
<dbReference type="InterPro" id="IPR032284">
    <property type="entry name" value="RecQ_Zn-bd"/>
</dbReference>
<feature type="compositionally biased region" description="Gly residues" evidence="12">
    <location>
        <begin position="1712"/>
        <end position="1729"/>
    </location>
</feature>
<dbReference type="InterPro" id="IPR036388">
    <property type="entry name" value="WH-like_DNA-bd_sf"/>
</dbReference>
<dbReference type="Pfam" id="PF00271">
    <property type="entry name" value="Helicase_C"/>
    <property type="match status" value="1"/>
</dbReference>
<dbReference type="Pfam" id="PF16124">
    <property type="entry name" value="RecQ_Zn_bind"/>
    <property type="match status" value="1"/>
</dbReference>
<dbReference type="GO" id="GO:0005524">
    <property type="term" value="F:ATP binding"/>
    <property type="evidence" value="ECO:0007669"/>
    <property type="project" value="UniProtKB-KW"/>
</dbReference>
<evidence type="ECO:0000256" key="9">
    <source>
        <dbReference type="ARBA" id="ARBA00023242"/>
    </source>
</evidence>
<feature type="compositionally biased region" description="Acidic residues" evidence="12">
    <location>
        <begin position="1615"/>
        <end position="1635"/>
    </location>
</feature>
<dbReference type="GO" id="GO:0005634">
    <property type="term" value="C:nucleus"/>
    <property type="evidence" value="ECO:0007669"/>
    <property type="project" value="UniProtKB-SubCell"/>
</dbReference>
<keyword evidence="6" id="KW-0067">ATP-binding</keyword>
<dbReference type="InterPro" id="IPR002464">
    <property type="entry name" value="DNA/RNA_helicase_DEAH_CS"/>
</dbReference>
<comment type="similarity">
    <text evidence="2">Belongs to the helicase family. RecQ subfamily.</text>
</comment>
<feature type="region of interest" description="Disordered" evidence="12">
    <location>
        <begin position="214"/>
        <end position="234"/>
    </location>
</feature>
<dbReference type="EC" id="5.6.2.4" evidence="11"/>
<keyword evidence="8" id="KW-0413">Isomerase</keyword>
<gene>
    <name evidence="16" type="ORF">N656DRAFT_798673</name>
</gene>
<comment type="subcellular location">
    <subcellularLocation>
        <location evidence="1">Nucleus</location>
    </subcellularLocation>
</comment>
<feature type="region of interest" description="Disordered" evidence="12">
    <location>
        <begin position="1590"/>
        <end position="1774"/>
    </location>
</feature>
<evidence type="ECO:0000259" key="14">
    <source>
        <dbReference type="PROSITE" id="PS51192"/>
    </source>
</evidence>
<feature type="compositionally biased region" description="Polar residues" evidence="12">
    <location>
        <begin position="38"/>
        <end position="50"/>
    </location>
</feature>
<feature type="compositionally biased region" description="Low complexity" evidence="12">
    <location>
        <begin position="108"/>
        <end position="126"/>
    </location>
</feature>
<dbReference type="GO" id="GO:0043138">
    <property type="term" value="F:3'-5' DNA helicase activity"/>
    <property type="evidence" value="ECO:0007669"/>
    <property type="project" value="UniProtKB-EC"/>
</dbReference>
<dbReference type="InterPro" id="IPR002121">
    <property type="entry name" value="HRDC_dom"/>
</dbReference>
<evidence type="ECO:0000256" key="10">
    <source>
        <dbReference type="ARBA" id="ARBA00034617"/>
    </source>
</evidence>
<dbReference type="PROSITE" id="PS51194">
    <property type="entry name" value="HELICASE_CTER"/>
    <property type="match status" value="1"/>
</dbReference>
<sequence length="1774" mass="196463">MTRHNLGEHLPWLLSSFARFPPSGPQLPAASASDEPDNASSSIFSLNSHSVPLPTTRPISLSQPPTANEGQFPPRHPEAAANEVVMMEEGTTKFSLDNLVSKPPSLATKQLPLPTPTSTTATTPIGPLQRAYSASLARDSNFATPHPSKKKVTPLPSRPDTWAPSSPARPPELQLDNLRELCSDPLDLTEADTHDGSSSVLAFGEDRRLWHEDFAERPEPVSSRRSKPRSEASYERLGVLKGKTEGEVGTDRDEFPDIDDLILPSSAHKWTASHHSLASSMNHSHKAIGLARAITTPAAHSDISSSHRKRKTSPPPSFQDADSVQIEPPAVESKTISRTKRVRRSDVVSDSEDEFMSPLTHQSVLEAEVSPSPSSRVRHQAPNQDDGMDVEMPCPPLEMPPPKSAAAAHSGDPPLSSESKDRTFFSCANSTNGAPSDQAQPSQETNPQKNLHPSSGSEPARDQHLLTLFLKRPSVLDNKLLLVDDQLRRNKDEFKKCLDENAPKEERERVKNARGPLLKTQKALKTCMAEYHSYKELSDKREALVASLTDAFDNGLDTAEDEARLDQLAEQIKTKEAELIGHLAAAGVDDLDFLKDPNDSIAAPDSPAAPVVFATQPSLKALSKEKANTIPEYHSQSQVIAQTQLPPAESHTSTVSTPTVRSVTFHTVSGVPRPIASETLRRVRPDIAAGNSYRETSEDSLFIDNNSYAPVTLDDSLALSQSKTPMSRSKGPAKAGGIRDYFEDISDDDEAMLAAVNHLEQRTSTAALSRDGHRVRSALSEASGNAGPPRRTRPAAKNVPSLQPKASWPADQMKYPWSPDVRRALKDRFRMTEFRPNQLEAINATLAGKDAFVLMPTGGGKSLCYQLPAVINTGRTRGITIVISPLLSLMNDQVEHLEKLNIRAASFNSQSNVPARNAVLEAFNEDNPEFFLQLLYVTPEMVVKSVPFQEGLKKLHRKKKLARIVIDEAHCVSHWGHDFRPDYQQIGKLRQRFPGVPVMALTATATGNVIADVKHNLDMDDCEVFSQSFDRPNLYYEVVKRPATFVAGMAELIKTKYPGQSGIIYTLSRKSAEATAESLVKKHDIKACHYHAQVDVETRAKVQRQWQRGEIQVVVATIAFGMGIDKPNVRFVIHQHMPKNLEGYYQETGRAGRDGEPAGCYLYYAYTDLSSLRRMINEDREYAKVPEQKERLHALLNQMVSYCERRECRRVQLLRYFGENIDASQCNKNCDNCKNGERNSEVEVQDFTDTAKAILIAVRSTQPVTLGKLVEILTGRNRSKYEGAEGFGLCKGMKNYEIQRIAMALHGEGALRDQYVVDKGKVPLTEFWTGPLARQYLEGRRRLRLEVPKGGRAPNQVKNNGRLAATDDEGSDSYSAPSRKAPPSTNVSSPVAALSKKRKHKSAHSTFVDEDDEDADHGSDRELHGNGYEKDDFVVSDEEEKEEEDAFEPAPSHRRPQPSRQRQQTLDELGPPISRDNRLDEAGLDEVHQDIVRAFVEEATELGEAVRNRYNLRRALFTEQQYREMAIRWTTSVPKMYTIRGIDRTKVDLYGAEFASLVRRFNSQYLEMMGKIDYSAAVMVTNKKREVIDLTSDDEDELPRNRGRRGTEGLRAAQDEGEEEDEDMEEDEEEEEEELEFSRYFGDETTKAPSPTESEASHVREWHRRYKELSRPSPRKSAASSRAAQTAKTKAMPKYSGWKGSKKSNYSKAKGAGSGAARGGSSFGRGGSSAGVSKRSGSFGSRQNGGSTSAPSRPRSKTGSKRHSSGSGIPLMPH</sequence>
<keyword evidence="7" id="KW-0238">DNA-binding</keyword>
<evidence type="ECO:0000256" key="5">
    <source>
        <dbReference type="ARBA" id="ARBA00022806"/>
    </source>
</evidence>
<dbReference type="PROSITE" id="PS00690">
    <property type="entry name" value="DEAH_ATP_HELICASE"/>
    <property type="match status" value="1"/>
</dbReference>
<feature type="region of interest" description="Disordered" evidence="12">
    <location>
        <begin position="23"/>
        <end position="76"/>
    </location>
</feature>
<dbReference type="GO" id="GO:0009378">
    <property type="term" value="F:four-way junction helicase activity"/>
    <property type="evidence" value="ECO:0007669"/>
    <property type="project" value="TreeGrafter"/>
</dbReference>
<reference evidence="16" key="1">
    <citation type="journal article" date="2023" name="Mol. Phylogenet. Evol.">
        <title>Genome-scale phylogeny and comparative genomics of the fungal order Sordariales.</title>
        <authorList>
            <person name="Hensen N."/>
            <person name="Bonometti L."/>
            <person name="Westerberg I."/>
            <person name="Brannstrom I.O."/>
            <person name="Guillou S."/>
            <person name="Cros-Aarteil S."/>
            <person name="Calhoun S."/>
            <person name="Haridas S."/>
            <person name="Kuo A."/>
            <person name="Mondo S."/>
            <person name="Pangilinan J."/>
            <person name="Riley R."/>
            <person name="LaButti K."/>
            <person name="Andreopoulos B."/>
            <person name="Lipzen A."/>
            <person name="Chen C."/>
            <person name="Yan M."/>
            <person name="Daum C."/>
            <person name="Ng V."/>
            <person name="Clum A."/>
            <person name="Steindorff A."/>
            <person name="Ohm R.A."/>
            <person name="Martin F."/>
            <person name="Silar P."/>
            <person name="Natvig D.O."/>
            <person name="Lalanne C."/>
            <person name="Gautier V."/>
            <person name="Ament-Velasquez S.L."/>
            <person name="Kruys A."/>
            <person name="Hutchinson M.I."/>
            <person name="Powell A.J."/>
            <person name="Barry K."/>
            <person name="Miller A.N."/>
            <person name="Grigoriev I.V."/>
            <person name="Debuchy R."/>
            <person name="Gladieux P."/>
            <person name="Hiltunen Thoren M."/>
            <person name="Johannesson H."/>
        </authorList>
    </citation>
    <scope>NUCLEOTIDE SEQUENCE</scope>
    <source>
        <strain evidence="16">CBS 508.74</strain>
    </source>
</reference>
<accession>A0AAN6TCD5</accession>
<keyword evidence="5" id="KW-0347">Helicase</keyword>
<dbReference type="Gene3D" id="1.10.10.10">
    <property type="entry name" value="Winged helix-like DNA-binding domain superfamily/Winged helix DNA-binding domain"/>
    <property type="match status" value="1"/>
</dbReference>
<feature type="compositionally biased region" description="Polar residues" evidence="12">
    <location>
        <begin position="426"/>
        <end position="457"/>
    </location>
</feature>
<protein>
    <recommendedName>
        <fullName evidence="11">DNA 3'-5' helicase</fullName>
        <ecNumber evidence="11">5.6.2.4</ecNumber>
    </recommendedName>
</protein>
<dbReference type="GO" id="GO:0006260">
    <property type="term" value="P:DNA replication"/>
    <property type="evidence" value="ECO:0007669"/>
    <property type="project" value="InterPro"/>
</dbReference>
<evidence type="ECO:0000256" key="11">
    <source>
        <dbReference type="ARBA" id="ARBA00034808"/>
    </source>
</evidence>
<dbReference type="Gene3D" id="3.40.50.300">
    <property type="entry name" value="P-loop containing nucleotide triphosphate hydrolases"/>
    <property type="match status" value="2"/>
</dbReference>
<feature type="compositionally biased region" description="Acidic residues" evidence="12">
    <location>
        <begin position="1434"/>
        <end position="1447"/>
    </location>
</feature>
<dbReference type="Pfam" id="PF09382">
    <property type="entry name" value="RQC"/>
    <property type="match status" value="1"/>
</dbReference>
<evidence type="ECO:0000256" key="4">
    <source>
        <dbReference type="ARBA" id="ARBA00022801"/>
    </source>
</evidence>
<dbReference type="InterPro" id="IPR001650">
    <property type="entry name" value="Helicase_C-like"/>
</dbReference>
<feature type="region of interest" description="Disordered" evidence="12">
    <location>
        <begin position="297"/>
        <end position="460"/>
    </location>
</feature>
<feature type="region of interest" description="Disordered" evidence="12">
    <location>
        <begin position="1347"/>
        <end position="1482"/>
    </location>
</feature>
<evidence type="ECO:0000256" key="1">
    <source>
        <dbReference type="ARBA" id="ARBA00004123"/>
    </source>
</evidence>
<evidence type="ECO:0000256" key="7">
    <source>
        <dbReference type="ARBA" id="ARBA00023125"/>
    </source>
</evidence>
<dbReference type="PROSITE" id="PS51192">
    <property type="entry name" value="HELICASE_ATP_BIND_1"/>
    <property type="match status" value="1"/>
</dbReference>
<dbReference type="Pfam" id="PF00270">
    <property type="entry name" value="DEAD"/>
    <property type="match status" value="1"/>
</dbReference>
<comment type="caution">
    <text evidence="16">The sequence shown here is derived from an EMBL/GenBank/DDBJ whole genome shotgun (WGS) entry which is preliminary data.</text>
</comment>
<dbReference type="NCBIfam" id="TIGR00614">
    <property type="entry name" value="recQ_fam"/>
    <property type="match status" value="1"/>
</dbReference>
<feature type="region of interest" description="Disordered" evidence="12">
    <location>
        <begin position="140"/>
        <end position="172"/>
    </location>
</feature>
<evidence type="ECO:0000313" key="16">
    <source>
        <dbReference type="EMBL" id="KAK4111782.1"/>
    </source>
</evidence>
<evidence type="ECO:0000256" key="12">
    <source>
        <dbReference type="SAM" id="MobiDB-lite"/>
    </source>
</evidence>
<comment type="catalytic activity">
    <reaction evidence="10">
        <text>Couples ATP hydrolysis with the unwinding of duplex DNA by translocating in the 3'-5' direction.</text>
        <dbReference type="EC" id="5.6.2.4"/>
    </reaction>
</comment>
<evidence type="ECO:0000256" key="2">
    <source>
        <dbReference type="ARBA" id="ARBA00005446"/>
    </source>
</evidence>
<evidence type="ECO:0000256" key="3">
    <source>
        <dbReference type="ARBA" id="ARBA00022741"/>
    </source>
</evidence>
<feature type="compositionally biased region" description="Pro residues" evidence="12">
    <location>
        <begin position="393"/>
        <end position="403"/>
    </location>
</feature>
<evidence type="ECO:0000256" key="8">
    <source>
        <dbReference type="ARBA" id="ARBA00023235"/>
    </source>
</evidence>